<evidence type="ECO:0000313" key="4">
    <source>
        <dbReference type="EMBL" id="MBM7646450.1"/>
    </source>
</evidence>
<dbReference type="EMBL" id="JAFBER010000021">
    <property type="protein sequence ID" value="MBM7646450.1"/>
    <property type="molecule type" value="Genomic_DNA"/>
</dbReference>
<dbReference type="Proteomes" id="UP000808914">
    <property type="component" value="Unassembled WGS sequence"/>
</dbReference>
<keyword evidence="5" id="KW-1185">Reference proteome</keyword>
<dbReference type="Pfam" id="PF19732">
    <property type="entry name" value="SpoIIE_N"/>
    <property type="match status" value="1"/>
</dbReference>
<feature type="transmembrane region" description="Helical" evidence="2">
    <location>
        <begin position="198"/>
        <end position="217"/>
    </location>
</feature>
<protein>
    <submittedName>
        <fullName evidence="4">Stage II sporulation protein E</fullName>
        <ecNumber evidence="4">3.1.3.16</ecNumber>
    </submittedName>
</protein>
<feature type="transmembrane region" description="Helical" evidence="2">
    <location>
        <begin position="284"/>
        <end position="301"/>
    </location>
</feature>
<evidence type="ECO:0000256" key="2">
    <source>
        <dbReference type="SAM" id="Phobius"/>
    </source>
</evidence>
<dbReference type="InterPro" id="IPR014221">
    <property type="entry name" value="SpoII_E"/>
</dbReference>
<evidence type="ECO:0000313" key="5">
    <source>
        <dbReference type="Proteomes" id="UP000808914"/>
    </source>
</evidence>
<name>A0ABS2Q3D5_9BACL</name>
<keyword evidence="1 4" id="KW-0378">Hydrolase</keyword>
<dbReference type="RefSeq" id="WP_205004330.1">
    <property type="nucleotide sequence ID" value="NZ_JAFBER010000021.1"/>
</dbReference>
<dbReference type="Pfam" id="PF07228">
    <property type="entry name" value="SpoIIE"/>
    <property type="match status" value="1"/>
</dbReference>
<evidence type="ECO:0000259" key="3">
    <source>
        <dbReference type="PROSITE" id="PS51746"/>
    </source>
</evidence>
<dbReference type="EC" id="3.1.3.16" evidence="4"/>
<keyword evidence="2" id="KW-0472">Membrane</keyword>
<dbReference type="GO" id="GO:0004722">
    <property type="term" value="F:protein serine/threonine phosphatase activity"/>
    <property type="evidence" value="ECO:0007669"/>
    <property type="project" value="UniProtKB-EC"/>
</dbReference>
<keyword evidence="2" id="KW-1133">Transmembrane helix</keyword>
<dbReference type="PANTHER" id="PTHR43156">
    <property type="entry name" value="STAGE II SPORULATION PROTEIN E-RELATED"/>
    <property type="match status" value="1"/>
</dbReference>
<feature type="transmembrane region" description="Helical" evidence="2">
    <location>
        <begin position="104"/>
        <end position="124"/>
    </location>
</feature>
<dbReference type="InterPro" id="IPR052016">
    <property type="entry name" value="Bact_Sigma-Reg"/>
</dbReference>
<accession>A0ABS2Q3D5</accession>
<organism evidence="4 5">
    <name type="scientific">Scopulibacillus daqui</name>
    <dbReference type="NCBI Taxonomy" id="1469162"/>
    <lineage>
        <taxon>Bacteria</taxon>
        <taxon>Bacillati</taxon>
        <taxon>Bacillota</taxon>
        <taxon>Bacilli</taxon>
        <taxon>Bacillales</taxon>
        <taxon>Sporolactobacillaceae</taxon>
        <taxon>Scopulibacillus</taxon>
    </lineage>
</organism>
<feature type="domain" description="PPM-type phosphatase" evidence="3">
    <location>
        <begin position="599"/>
        <end position="809"/>
    </location>
</feature>
<dbReference type="SMART" id="SM00332">
    <property type="entry name" value="PP2Cc"/>
    <property type="match status" value="1"/>
</dbReference>
<gene>
    <name evidence="4" type="ORF">JOD45_002678</name>
</gene>
<dbReference type="PROSITE" id="PS51746">
    <property type="entry name" value="PPM_2"/>
    <property type="match status" value="1"/>
</dbReference>
<dbReference type="NCBIfam" id="TIGR02865">
    <property type="entry name" value="spore_II_E"/>
    <property type="match status" value="1"/>
</dbReference>
<keyword evidence="2" id="KW-0812">Transmembrane</keyword>
<sequence length="833" mass="93289">MIQRFESPDSHAIGAYTPAAKQQRRYLQRAILSLKAALVKVFVRWETFCMIIGFLLGRALILSNMSPFIIPFFATVLALKRSKYWLAFVSLMAGGITVSPKHGLFVLMSVIVYIFIRAAAVRFIKKDNLKALPYLVFMSSAAARLAYDFMMTQQWQTSSLFIALVESGLGFILTLIFLQSMPLLSSKVRTKVLKNEEIICFIIMLASVLTGTIGWHLGQVSMEHVFSRYFVLLFSYVGGAAIGSTVGVVVGLILSLANVTSLYQMSLLAFSGLLGGLLKDGRKIGVSLGLVIGTLLIGMYGQGYQQLPSTMIDSLIAAALFLLTPKSVSAKLASYIPGTKEYHAQEQQYSKKLRDVTAHRVEQFSNLFQTLSNSFSPGKFYNEEESYGKEVDMFLSNVTEKTCQTCFKKEYCWVKHFDETYDFMSQIMEQTEEEPVIKDANLNRRWQAHCVKPEKVTQAIFEEQAHFNKHKMLKQKMKESRRLVAEQLMGVSQVMGDFAREIKRESNTHQQQEEEIMINLQEIGLDVENVDIYSLEEGAVDIEMTLPMDCHGECEKVIAPILSDILRENIIVKKKTNDHSNPSGYYQVVFASARAFEIDTGVAHTAKGGGWISGDNFSTFELGAGKFALAISDGMGNGERAYLESNETLKLLSKVLKSGIDETIAIKSINSILSLRTTDEIFSTLDLAMIDLQNASAKFVKIGSNPSFIKRGDKVMIVEASNLPMGILQDFEVDIVGEQLKAGDLLIMMSDGVFEGPKHIENKELWMKRKIRELETDDPQAIADLIMEEVIRTRGGLIEDDMTIVVAKIKHHTPKWAAIPTYTKNNILRRKAQ</sequence>
<feature type="transmembrane region" description="Helical" evidence="2">
    <location>
        <begin position="229"/>
        <end position="254"/>
    </location>
</feature>
<dbReference type="SUPFAM" id="SSF81606">
    <property type="entry name" value="PP2C-like"/>
    <property type="match status" value="1"/>
</dbReference>
<evidence type="ECO:0000256" key="1">
    <source>
        <dbReference type="ARBA" id="ARBA00022801"/>
    </source>
</evidence>
<dbReference type="InterPro" id="IPR036457">
    <property type="entry name" value="PPM-type-like_dom_sf"/>
</dbReference>
<feature type="transmembrane region" description="Helical" evidence="2">
    <location>
        <begin position="261"/>
        <end position="278"/>
    </location>
</feature>
<dbReference type="SMART" id="SM00331">
    <property type="entry name" value="PP2C_SIG"/>
    <property type="match status" value="1"/>
</dbReference>
<comment type="caution">
    <text evidence="4">The sequence shown here is derived from an EMBL/GenBank/DDBJ whole genome shotgun (WGS) entry which is preliminary data.</text>
</comment>
<dbReference type="InterPro" id="IPR045768">
    <property type="entry name" value="SpoIIE_N"/>
</dbReference>
<dbReference type="PANTHER" id="PTHR43156:SF2">
    <property type="entry name" value="STAGE II SPORULATION PROTEIN E"/>
    <property type="match status" value="1"/>
</dbReference>
<feature type="transmembrane region" description="Helical" evidence="2">
    <location>
        <begin position="159"/>
        <end position="178"/>
    </location>
</feature>
<dbReference type="Gene3D" id="3.60.40.10">
    <property type="entry name" value="PPM-type phosphatase domain"/>
    <property type="match status" value="1"/>
</dbReference>
<dbReference type="InterPro" id="IPR001932">
    <property type="entry name" value="PPM-type_phosphatase-like_dom"/>
</dbReference>
<proteinExistence type="predicted"/>
<reference evidence="4 5" key="1">
    <citation type="submission" date="2021-01" db="EMBL/GenBank/DDBJ databases">
        <title>Genomic Encyclopedia of Type Strains, Phase IV (KMG-IV): sequencing the most valuable type-strain genomes for metagenomic binning, comparative biology and taxonomic classification.</title>
        <authorList>
            <person name="Goeker M."/>
        </authorList>
    </citation>
    <scope>NUCLEOTIDE SEQUENCE [LARGE SCALE GENOMIC DNA]</scope>
    <source>
        <strain evidence="4 5">DSM 28236</strain>
    </source>
</reference>